<evidence type="ECO:0000259" key="2">
    <source>
        <dbReference type="Pfam" id="PF05368"/>
    </source>
</evidence>
<dbReference type="PANTHER" id="PTHR43349">
    <property type="entry name" value="PINORESINOL REDUCTASE-RELATED"/>
    <property type="match status" value="1"/>
</dbReference>
<proteinExistence type="predicted"/>
<evidence type="ECO:0000256" key="1">
    <source>
        <dbReference type="SAM" id="MobiDB-lite"/>
    </source>
</evidence>
<feature type="compositionally biased region" description="Basic and acidic residues" evidence="1">
    <location>
        <begin position="51"/>
        <end position="66"/>
    </location>
</feature>
<dbReference type="SUPFAM" id="SSF51735">
    <property type="entry name" value="NAD(P)-binding Rossmann-fold domains"/>
    <property type="match status" value="1"/>
</dbReference>
<feature type="non-terminal residue" evidence="3">
    <location>
        <position position="1"/>
    </location>
</feature>
<evidence type="ECO:0000313" key="3">
    <source>
        <dbReference type="EMBL" id="TVU25419.1"/>
    </source>
</evidence>
<keyword evidence="4" id="KW-1185">Reference proteome</keyword>
<name>A0A5J9UNJ8_9POAL</name>
<dbReference type="Pfam" id="PF05368">
    <property type="entry name" value="NmrA"/>
    <property type="match status" value="1"/>
</dbReference>
<protein>
    <recommendedName>
        <fullName evidence="2">NmrA-like domain-containing protein</fullName>
    </recommendedName>
</protein>
<accession>A0A5J9UNJ8</accession>
<comment type="caution">
    <text evidence="3">The sequence shown here is derived from an EMBL/GenBank/DDBJ whole genome shotgun (WGS) entry which is preliminary data.</text>
</comment>
<sequence>LLSKYRVREAIRAAGIPHTFICSYWAHGFVIPRIGDPHVDCPPGTKATVFGDEKTRGHEHGGDESRAGPTDAEQDPVDLYVRPPANICSFSHLVSLWEDKTGRSLDKYYVPENEWLKRIQESPFPLNFQLAMVHATVAAGVCDQTIHESAGVEATQLYPDFNFVTVHDYMDSLLLAQDHFKNQTTTMA</sequence>
<dbReference type="InterPro" id="IPR036291">
    <property type="entry name" value="NAD(P)-bd_dom_sf"/>
</dbReference>
<dbReference type="OrthoDB" id="9974981at2759"/>
<organism evidence="3 4">
    <name type="scientific">Eragrostis curvula</name>
    <name type="common">weeping love grass</name>
    <dbReference type="NCBI Taxonomy" id="38414"/>
    <lineage>
        <taxon>Eukaryota</taxon>
        <taxon>Viridiplantae</taxon>
        <taxon>Streptophyta</taxon>
        <taxon>Embryophyta</taxon>
        <taxon>Tracheophyta</taxon>
        <taxon>Spermatophyta</taxon>
        <taxon>Magnoliopsida</taxon>
        <taxon>Liliopsida</taxon>
        <taxon>Poales</taxon>
        <taxon>Poaceae</taxon>
        <taxon>PACMAD clade</taxon>
        <taxon>Chloridoideae</taxon>
        <taxon>Eragrostideae</taxon>
        <taxon>Eragrostidinae</taxon>
        <taxon>Eragrostis</taxon>
    </lineage>
</organism>
<gene>
    <name evidence="3" type="ORF">EJB05_27914</name>
</gene>
<dbReference type="AlphaFoldDB" id="A0A5J9UNJ8"/>
<dbReference type="InterPro" id="IPR050608">
    <property type="entry name" value="NmrA-type/Isoflavone_red_sf"/>
</dbReference>
<feature type="domain" description="NmrA-like" evidence="2">
    <location>
        <begin position="79"/>
        <end position="169"/>
    </location>
</feature>
<dbReference type="Proteomes" id="UP000324897">
    <property type="component" value="Chromosome 2"/>
</dbReference>
<reference evidence="3 4" key="1">
    <citation type="journal article" date="2019" name="Sci. Rep.">
        <title>A high-quality genome of Eragrostis curvula grass provides insights into Poaceae evolution and supports new strategies to enhance forage quality.</title>
        <authorList>
            <person name="Carballo J."/>
            <person name="Santos B.A.C.M."/>
            <person name="Zappacosta D."/>
            <person name="Garbus I."/>
            <person name="Selva J.P."/>
            <person name="Gallo C.A."/>
            <person name="Diaz A."/>
            <person name="Albertini E."/>
            <person name="Caccamo M."/>
            <person name="Echenique V."/>
        </authorList>
    </citation>
    <scope>NUCLEOTIDE SEQUENCE [LARGE SCALE GENOMIC DNA]</scope>
    <source>
        <strain evidence="4">cv. Victoria</strain>
        <tissue evidence="3">Leaf</tissue>
    </source>
</reference>
<dbReference type="InterPro" id="IPR008030">
    <property type="entry name" value="NmrA-like"/>
</dbReference>
<dbReference type="PANTHER" id="PTHR43349:SF30">
    <property type="entry name" value="NMRA-LIKE DOMAIN-CONTAINING PROTEIN"/>
    <property type="match status" value="1"/>
</dbReference>
<dbReference type="EMBL" id="RWGY01000013">
    <property type="protein sequence ID" value="TVU25419.1"/>
    <property type="molecule type" value="Genomic_DNA"/>
</dbReference>
<evidence type="ECO:0000313" key="4">
    <source>
        <dbReference type="Proteomes" id="UP000324897"/>
    </source>
</evidence>
<feature type="region of interest" description="Disordered" evidence="1">
    <location>
        <begin position="45"/>
        <end position="74"/>
    </location>
</feature>
<dbReference type="Gene3D" id="3.90.25.10">
    <property type="entry name" value="UDP-galactose 4-epimerase, domain 1"/>
    <property type="match status" value="1"/>
</dbReference>